<dbReference type="Proteomes" id="UP000775877">
    <property type="component" value="Unassembled WGS sequence"/>
</dbReference>
<name>A0A955RGX6_9BACT</name>
<dbReference type="EMBL" id="JAGQLJ010000127">
    <property type="protein sequence ID" value="MCA9381538.1"/>
    <property type="molecule type" value="Genomic_DNA"/>
</dbReference>
<evidence type="ECO:0000313" key="3">
    <source>
        <dbReference type="EMBL" id="MCA9381538.1"/>
    </source>
</evidence>
<dbReference type="Pfam" id="PF02655">
    <property type="entry name" value="ATP-grasp_3"/>
    <property type="match status" value="1"/>
</dbReference>
<evidence type="ECO:0000259" key="2">
    <source>
        <dbReference type="PROSITE" id="PS50975"/>
    </source>
</evidence>
<gene>
    <name evidence="3" type="ORF">KC678_04690</name>
</gene>
<dbReference type="GO" id="GO:0046872">
    <property type="term" value="F:metal ion binding"/>
    <property type="evidence" value="ECO:0007669"/>
    <property type="project" value="InterPro"/>
</dbReference>
<reference evidence="3" key="1">
    <citation type="submission" date="2020-04" db="EMBL/GenBank/DDBJ databases">
        <authorList>
            <person name="Zhang T."/>
        </authorList>
    </citation>
    <scope>NUCLEOTIDE SEQUENCE</scope>
    <source>
        <strain evidence="3">HKST-UBA13</strain>
    </source>
</reference>
<protein>
    <submittedName>
        <fullName evidence="3">ATP-grasp domain-containing protein</fullName>
    </submittedName>
</protein>
<dbReference type="InterPro" id="IPR011761">
    <property type="entry name" value="ATP-grasp"/>
</dbReference>
<dbReference type="PROSITE" id="PS50975">
    <property type="entry name" value="ATP_GRASP"/>
    <property type="match status" value="1"/>
</dbReference>
<sequence>MNTLKNQINNKLKDKPLIYFCREAERAIGLEHHLENYHICCIENSDMVTELQGRGVSIFCLESETNEKLEAKSTNQLINNTYVQEWINKISNGNGFYALTFIPTNTIDYKIKNLGGTLLGNDYNLYLKYENKVEQALALKQNNIKSPEVLIDEIQKIEYSELTTKFKNGFVVQNERSHTGSGTFINPTDQEFNELRSEMAGNRVKVSEFIDGIALTLNVVIYNGSIYIGGLQYQITGIPELTPSSGSTVGNDFGFFYKNKIEDELLVDITNEIAKTAKMLMSDGYKGFFGLDFIIKDNEAFLIEINARQSANVPFQTELELENTSQIPQLLLHIASLLSISEAVEFKHMPNLKGSQLFLRMFEDGQIENINKSGIYRLQSDNSAINWETGEDKAGVIYLDEEKDKPVIFQKNGYRVEDADGEGFLLHFQKDDAKKNKFDEKVRLQINDSIVDENGKIVPWALELMKVLK</sequence>
<organism evidence="3 4">
    <name type="scientific">Candidatus Dojkabacteria bacterium</name>
    <dbReference type="NCBI Taxonomy" id="2099670"/>
    <lineage>
        <taxon>Bacteria</taxon>
        <taxon>Candidatus Dojkabacteria</taxon>
    </lineage>
</organism>
<evidence type="ECO:0000256" key="1">
    <source>
        <dbReference type="PROSITE-ProRule" id="PRU00409"/>
    </source>
</evidence>
<proteinExistence type="predicted"/>
<dbReference type="InterPro" id="IPR003806">
    <property type="entry name" value="ATP-grasp_PylC-type"/>
</dbReference>
<dbReference type="GO" id="GO:0005524">
    <property type="term" value="F:ATP binding"/>
    <property type="evidence" value="ECO:0007669"/>
    <property type="project" value="UniProtKB-UniRule"/>
</dbReference>
<accession>A0A955RGX6</accession>
<keyword evidence="1" id="KW-0067">ATP-binding</keyword>
<feature type="domain" description="ATP-grasp" evidence="2">
    <location>
        <begin position="136"/>
        <end position="336"/>
    </location>
</feature>
<keyword evidence="1" id="KW-0547">Nucleotide-binding</keyword>
<reference evidence="3" key="2">
    <citation type="journal article" date="2021" name="Microbiome">
        <title>Successional dynamics and alternative stable states in a saline activated sludge microbial community over 9 years.</title>
        <authorList>
            <person name="Wang Y."/>
            <person name="Ye J."/>
            <person name="Ju F."/>
            <person name="Liu L."/>
            <person name="Boyd J.A."/>
            <person name="Deng Y."/>
            <person name="Parks D.H."/>
            <person name="Jiang X."/>
            <person name="Yin X."/>
            <person name="Woodcroft B.J."/>
            <person name="Tyson G.W."/>
            <person name="Hugenholtz P."/>
            <person name="Polz M.F."/>
            <person name="Zhang T."/>
        </authorList>
    </citation>
    <scope>NUCLEOTIDE SEQUENCE</scope>
    <source>
        <strain evidence="3">HKST-UBA13</strain>
    </source>
</reference>
<dbReference type="Gene3D" id="3.30.470.20">
    <property type="entry name" value="ATP-grasp fold, B domain"/>
    <property type="match status" value="1"/>
</dbReference>
<evidence type="ECO:0000313" key="4">
    <source>
        <dbReference type="Proteomes" id="UP000775877"/>
    </source>
</evidence>
<dbReference type="AlphaFoldDB" id="A0A955RGX6"/>
<comment type="caution">
    <text evidence="3">The sequence shown here is derived from an EMBL/GenBank/DDBJ whole genome shotgun (WGS) entry which is preliminary data.</text>
</comment>
<dbReference type="SUPFAM" id="SSF56059">
    <property type="entry name" value="Glutathione synthetase ATP-binding domain-like"/>
    <property type="match status" value="1"/>
</dbReference>